<keyword evidence="2" id="KW-0805">Transcription regulation</keyword>
<dbReference type="Proteomes" id="UP000235672">
    <property type="component" value="Unassembled WGS sequence"/>
</dbReference>
<evidence type="ECO:0000313" key="9">
    <source>
        <dbReference type="Proteomes" id="UP000235672"/>
    </source>
</evidence>
<dbReference type="PANTHER" id="PTHR31069:SF31">
    <property type="entry name" value="MONODICTYPHENONE CLUSTER TRANSCRIPTION FACTOR-RELATED"/>
    <property type="match status" value="1"/>
</dbReference>
<dbReference type="GO" id="GO:0045122">
    <property type="term" value="P:aflatoxin biosynthetic process"/>
    <property type="evidence" value="ECO:0007669"/>
    <property type="project" value="InterPro"/>
</dbReference>
<accession>A0A2J6PE57</accession>
<evidence type="ECO:0000256" key="1">
    <source>
        <dbReference type="ARBA" id="ARBA00022723"/>
    </source>
</evidence>
<dbReference type="InterPro" id="IPR013700">
    <property type="entry name" value="AflR"/>
</dbReference>
<evidence type="ECO:0000256" key="3">
    <source>
        <dbReference type="ARBA" id="ARBA00023125"/>
    </source>
</evidence>
<keyword evidence="5" id="KW-0539">Nucleus</keyword>
<dbReference type="GO" id="GO:0003677">
    <property type="term" value="F:DNA binding"/>
    <property type="evidence" value="ECO:0007669"/>
    <property type="project" value="UniProtKB-KW"/>
</dbReference>
<protein>
    <recommendedName>
        <fullName evidence="7">Zn(2)-C6 fungal-type domain-containing protein</fullName>
    </recommendedName>
</protein>
<dbReference type="SMART" id="SM00066">
    <property type="entry name" value="GAL4"/>
    <property type="match status" value="1"/>
</dbReference>
<dbReference type="Pfam" id="PF00172">
    <property type="entry name" value="Zn_clus"/>
    <property type="match status" value="1"/>
</dbReference>
<dbReference type="SUPFAM" id="SSF57701">
    <property type="entry name" value="Zn2/Cys6 DNA-binding domain"/>
    <property type="match status" value="1"/>
</dbReference>
<dbReference type="AlphaFoldDB" id="A0A2J6PE57"/>
<evidence type="ECO:0000256" key="2">
    <source>
        <dbReference type="ARBA" id="ARBA00023015"/>
    </source>
</evidence>
<evidence type="ECO:0000256" key="4">
    <source>
        <dbReference type="ARBA" id="ARBA00023163"/>
    </source>
</evidence>
<dbReference type="GO" id="GO:0008270">
    <property type="term" value="F:zinc ion binding"/>
    <property type="evidence" value="ECO:0007669"/>
    <property type="project" value="InterPro"/>
</dbReference>
<name>A0A2J6PE57_9HELO</name>
<dbReference type="CDD" id="cd00067">
    <property type="entry name" value="GAL4"/>
    <property type="match status" value="1"/>
</dbReference>
<keyword evidence="9" id="KW-1185">Reference proteome</keyword>
<dbReference type="GO" id="GO:0000981">
    <property type="term" value="F:DNA-binding transcription factor activity, RNA polymerase II-specific"/>
    <property type="evidence" value="ECO:0007669"/>
    <property type="project" value="InterPro"/>
</dbReference>
<dbReference type="InterPro" id="IPR050675">
    <property type="entry name" value="OAF3"/>
</dbReference>
<dbReference type="PROSITE" id="PS50048">
    <property type="entry name" value="ZN2_CY6_FUNGAL_2"/>
    <property type="match status" value="1"/>
</dbReference>
<organism evidence="8 9">
    <name type="scientific">Hyaloscypha hepaticicola</name>
    <dbReference type="NCBI Taxonomy" id="2082293"/>
    <lineage>
        <taxon>Eukaryota</taxon>
        <taxon>Fungi</taxon>
        <taxon>Dikarya</taxon>
        <taxon>Ascomycota</taxon>
        <taxon>Pezizomycotina</taxon>
        <taxon>Leotiomycetes</taxon>
        <taxon>Helotiales</taxon>
        <taxon>Hyaloscyphaceae</taxon>
        <taxon>Hyaloscypha</taxon>
    </lineage>
</organism>
<dbReference type="GO" id="GO:0005634">
    <property type="term" value="C:nucleus"/>
    <property type="evidence" value="ECO:0007669"/>
    <property type="project" value="InterPro"/>
</dbReference>
<proteinExistence type="predicted"/>
<dbReference type="InterPro" id="IPR001138">
    <property type="entry name" value="Zn2Cys6_DnaBD"/>
</dbReference>
<keyword evidence="4" id="KW-0804">Transcription</keyword>
<evidence type="ECO:0000259" key="7">
    <source>
        <dbReference type="PROSITE" id="PS50048"/>
    </source>
</evidence>
<dbReference type="Gene3D" id="4.10.240.10">
    <property type="entry name" value="Zn(2)-C6 fungal-type DNA-binding domain"/>
    <property type="match status" value="1"/>
</dbReference>
<reference evidence="8 9" key="1">
    <citation type="submission" date="2016-05" db="EMBL/GenBank/DDBJ databases">
        <title>A degradative enzymes factory behind the ericoid mycorrhizal symbiosis.</title>
        <authorList>
            <consortium name="DOE Joint Genome Institute"/>
            <person name="Martino E."/>
            <person name="Morin E."/>
            <person name="Grelet G."/>
            <person name="Kuo A."/>
            <person name="Kohler A."/>
            <person name="Daghino S."/>
            <person name="Barry K."/>
            <person name="Choi C."/>
            <person name="Cichocki N."/>
            <person name="Clum A."/>
            <person name="Copeland A."/>
            <person name="Hainaut M."/>
            <person name="Haridas S."/>
            <person name="Labutti K."/>
            <person name="Lindquist E."/>
            <person name="Lipzen A."/>
            <person name="Khouja H.-R."/>
            <person name="Murat C."/>
            <person name="Ohm R."/>
            <person name="Olson A."/>
            <person name="Spatafora J."/>
            <person name="Veneault-Fourrey C."/>
            <person name="Henrissat B."/>
            <person name="Grigoriev I."/>
            <person name="Martin F."/>
            <person name="Perotto S."/>
        </authorList>
    </citation>
    <scope>NUCLEOTIDE SEQUENCE [LARGE SCALE GENOMIC DNA]</scope>
    <source>
        <strain evidence="8 9">UAMH 7357</strain>
    </source>
</reference>
<dbReference type="Pfam" id="PF08493">
    <property type="entry name" value="AflR"/>
    <property type="match status" value="1"/>
</dbReference>
<keyword evidence="3" id="KW-0238">DNA-binding</keyword>
<feature type="domain" description="Zn(2)-C6 fungal-type" evidence="7">
    <location>
        <begin position="18"/>
        <end position="48"/>
    </location>
</feature>
<dbReference type="InterPro" id="IPR036864">
    <property type="entry name" value="Zn2-C6_fun-type_DNA-bd_sf"/>
</dbReference>
<evidence type="ECO:0000256" key="5">
    <source>
        <dbReference type="ARBA" id="ARBA00023242"/>
    </source>
</evidence>
<dbReference type="OrthoDB" id="5069333at2759"/>
<keyword evidence="1" id="KW-0479">Metal-binding</keyword>
<sequence length="448" mass="50241">MFSRSSSSQSHSPKLRASCDTCFHAKVKCSKDRPMCSRCLAFGAECRYSPSSRTGKPKSDSKKSRPSMSKHRSISEESNFSSSTEFSPPPMNMDTEDPASYFPETDWSTTPASEADPYENQHFMSPSIMPMHTRQNSSESSTSSAGSVDGYDPSSYWAYSAPTYITSPYIHNAEYPHPEDIAEPSVSASAAWVDYTDPYQYSASENCDARLGALPNLFMDECLARTTSCNCFNTCLETLQTLHNFNAVPPASSFDIVLTVNQKAMETCSQTLNCSICNSGSHSGLRTMLLGTILGRIILIYQDASRDYFGPAYGHGSQPLPLTFGVYRVASEDIKWMQLVIILRDLKKFKGLLTRFQKIARGTEAEDDVEMHRAVTNRLYQSLNLTCRRSWDQTHANCLRTEQNHWYLKSPMPDAYDQGPHGTTLNRNNTYPYFLQSYVTDSDTLPYT</sequence>
<evidence type="ECO:0000256" key="6">
    <source>
        <dbReference type="SAM" id="MobiDB-lite"/>
    </source>
</evidence>
<feature type="region of interest" description="Disordered" evidence="6">
    <location>
        <begin position="47"/>
        <end position="147"/>
    </location>
</feature>
<gene>
    <name evidence="8" type="ORF">NA56DRAFT_756684</name>
</gene>
<dbReference type="EMBL" id="KZ613553">
    <property type="protein sequence ID" value="PMD12322.1"/>
    <property type="molecule type" value="Genomic_DNA"/>
</dbReference>
<feature type="compositionally biased region" description="Low complexity" evidence="6">
    <location>
        <begin position="137"/>
        <end position="147"/>
    </location>
</feature>
<dbReference type="PRINTS" id="PR00755">
    <property type="entry name" value="AFLATOXINBRP"/>
</dbReference>
<dbReference type="PANTHER" id="PTHR31069">
    <property type="entry name" value="OLEATE-ACTIVATED TRANSCRIPTION FACTOR 1-RELATED"/>
    <property type="match status" value="1"/>
</dbReference>
<evidence type="ECO:0000313" key="8">
    <source>
        <dbReference type="EMBL" id="PMD12322.1"/>
    </source>
</evidence>
<feature type="compositionally biased region" description="Low complexity" evidence="6">
    <location>
        <begin position="76"/>
        <end position="86"/>
    </location>
</feature>